<proteinExistence type="predicted"/>
<dbReference type="OrthoDB" id="4063473at2759"/>
<reference evidence="2 3" key="1">
    <citation type="submission" date="2020-07" db="EMBL/GenBank/DDBJ databases">
        <title>The yeast mating-type switching endonuclease HO is a domesticated member of an unorthodox homing genetic element family.</title>
        <authorList>
            <person name="Coughlan A.Y."/>
            <person name="Lombardi L."/>
            <person name="Braun-Galleani S."/>
            <person name="Martos A.R."/>
            <person name="Galeote V."/>
            <person name="Bigey F."/>
            <person name="Dequin S."/>
            <person name="Byrne K.P."/>
            <person name="Wolfe K.H."/>
        </authorList>
    </citation>
    <scope>NUCLEOTIDE SEQUENCE [LARGE SCALE GENOMIC DNA]</scope>
    <source>
        <strain evidence="2 3">NRRL Y-6702</strain>
    </source>
</reference>
<name>A0A7H9B9B8_ZYGMR</name>
<organism evidence="2 3">
    <name type="scientific">Zygotorulaspora mrakii</name>
    <name type="common">Zygosaccharomyces mrakii</name>
    <dbReference type="NCBI Taxonomy" id="42260"/>
    <lineage>
        <taxon>Eukaryota</taxon>
        <taxon>Fungi</taxon>
        <taxon>Dikarya</taxon>
        <taxon>Ascomycota</taxon>
        <taxon>Saccharomycotina</taxon>
        <taxon>Saccharomycetes</taxon>
        <taxon>Saccharomycetales</taxon>
        <taxon>Saccharomycetaceae</taxon>
        <taxon>Zygotorulaspora</taxon>
    </lineage>
</organism>
<evidence type="ECO:0000313" key="3">
    <source>
        <dbReference type="Proteomes" id="UP000509704"/>
    </source>
</evidence>
<dbReference type="KEGG" id="zmk:HG535_0G04920"/>
<protein>
    <submittedName>
        <fullName evidence="2">Uncharacterized protein</fullName>
    </submittedName>
</protein>
<dbReference type="RefSeq" id="XP_037146334.1">
    <property type="nucleotide sequence ID" value="XM_037290439.1"/>
</dbReference>
<feature type="region of interest" description="Disordered" evidence="1">
    <location>
        <begin position="1"/>
        <end position="24"/>
    </location>
</feature>
<accession>A0A7H9B9B8</accession>
<evidence type="ECO:0000256" key="1">
    <source>
        <dbReference type="SAM" id="MobiDB-lite"/>
    </source>
</evidence>
<feature type="region of interest" description="Disordered" evidence="1">
    <location>
        <begin position="218"/>
        <end position="239"/>
    </location>
</feature>
<sequence length="342" mass="38404">MSQELGDDRMGESPVSTPFKERALEEQKWRDQMILNVTPGLKKRSEKDDLLFSKIGSDPDALRTYLRDLSSVLVSQQKKNLTELIQREESVPANAEQDRGLLQKTEDHTLEENRDPLADSIFGRLKNGISRTKIRKIDPVVIKDTDVDLASTEMTPDPMDVSGESISRQVTPHMDLDMSADQESALDMASGNVAGPTEGSLDSAQKLDIKSKIKLNSSSDMDSLSDADSQSDLDHASDEELIDPLPIGQLRKSLRSFLRNSDIKLDTDSWKALQNVSEVLVKKLGESLVEENRMVPDRQNILKLFERYGITSQAATNDELFELCCKYLRLEELNSLEMSLFL</sequence>
<feature type="compositionally biased region" description="Basic and acidic residues" evidence="1">
    <location>
        <begin position="1"/>
        <end position="11"/>
    </location>
</feature>
<dbReference type="GeneID" id="59238392"/>
<dbReference type="EMBL" id="CP058610">
    <property type="protein sequence ID" value="QLG74609.1"/>
    <property type="molecule type" value="Genomic_DNA"/>
</dbReference>
<dbReference type="AlphaFoldDB" id="A0A7H9B9B8"/>
<gene>
    <name evidence="2" type="ORF">HG535_0G04920</name>
</gene>
<dbReference type="Proteomes" id="UP000509704">
    <property type="component" value="Chromosome 7"/>
</dbReference>
<keyword evidence="3" id="KW-1185">Reference proteome</keyword>
<evidence type="ECO:0000313" key="2">
    <source>
        <dbReference type="EMBL" id="QLG74609.1"/>
    </source>
</evidence>